<dbReference type="InterPro" id="IPR014145">
    <property type="entry name" value="LigD_pol_dom"/>
</dbReference>
<name>A0A7C2E9B1_9THEO</name>
<dbReference type="EMBL" id="DSMU01000105">
    <property type="protein sequence ID" value="HEL65364.1"/>
    <property type="molecule type" value="Genomic_DNA"/>
</dbReference>
<dbReference type="InterPro" id="IPR052171">
    <property type="entry name" value="NHEJ_LigD"/>
</dbReference>
<protein>
    <submittedName>
        <fullName evidence="2">DNA polymerase domain-containing protein</fullName>
    </submittedName>
</protein>
<proteinExistence type="predicted"/>
<comment type="caution">
    <text evidence="2">The sequence shown here is derived from an EMBL/GenBank/DDBJ whole genome shotgun (WGS) entry which is preliminary data.</text>
</comment>
<organism evidence="2">
    <name type="scientific">Ammonifex degensii</name>
    <dbReference type="NCBI Taxonomy" id="42838"/>
    <lineage>
        <taxon>Bacteria</taxon>
        <taxon>Bacillati</taxon>
        <taxon>Bacillota</taxon>
        <taxon>Clostridia</taxon>
        <taxon>Thermoanaerobacterales</taxon>
        <taxon>Thermoanaerobacteraceae</taxon>
        <taxon>Ammonifex</taxon>
    </lineage>
</organism>
<dbReference type="CDD" id="cd04865">
    <property type="entry name" value="LigD_Pol_like_2"/>
    <property type="match status" value="1"/>
</dbReference>
<dbReference type="AlphaFoldDB" id="A0A7C2E9B1"/>
<evidence type="ECO:0000259" key="1">
    <source>
        <dbReference type="Pfam" id="PF21686"/>
    </source>
</evidence>
<reference evidence="2" key="1">
    <citation type="journal article" date="2020" name="mSystems">
        <title>Genome- and Community-Level Interaction Insights into Carbon Utilization and Element Cycling Functions of Hydrothermarchaeota in Hydrothermal Sediment.</title>
        <authorList>
            <person name="Zhou Z."/>
            <person name="Liu Y."/>
            <person name="Xu W."/>
            <person name="Pan J."/>
            <person name="Luo Z.H."/>
            <person name="Li M."/>
        </authorList>
    </citation>
    <scope>NUCLEOTIDE SEQUENCE [LARGE SCALE GENOMIC DNA]</scope>
    <source>
        <strain evidence="2">SpSt-300</strain>
    </source>
</reference>
<accession>A0A7C2E9B1</accession>
<dbReference type="PANTHER" id="PTHR42705">
    <property type="entry name" value="BIFUNCTIONAL NON-HOMOLOGOUS END JOINING PROTEIN LIGD"/>
    <property type="match status" value="1"/>
</dbReference>
<dbReference type="NCBIfam" id="TIGR02778">
    <property type="entry name" value="ligD_pol"/>
    <property type="match status" value="1"/>
</dbReference>
<dbReference type="PANTHER" id="PTHR42705:SF2">
    <property type="entry name" value="BIFUNCTIONAL NON-HOMOLOGOUS END JOINING PROTEIN LIGD"/>
    <property type="match status" value="1"/>
</dbReference>
<dbReference type="Pfam" id="PF21686">
    <property type="entry name" value="LigD_Prim-Pol"/>
    <property type="match status" value="1"/>
</dbReference>
<dbReference type="Gene3D" id="3.90.920.10">
    <property type="entry name" value="DNA primase, PRIM domain"/>
    <property type="match status" value="1"/>
</dbReference>
<gene>
    <name evidence="2" type="ORF">ENQ34_01600</name>
</gene>
<feature type="domain" description="DNA ligase D polymerase" evidence="1">
    <location>
        <begin position="26"/>
        <end position="280"/>
    </location>
</feature>
<evidence type="ECO:0000313" key="2">
    <source>
        <dbReference type="EMBL" id="HEL65364.1"/>
    </source>
</evidence>
<sequence>MPKVVVEGRALELKNLDKPFWPEGFTKGDLIRYYDLVAPYLLPYLKDRPLVLNRFPDGIKGENFYQKECPDYAPEWVKTVPVEHRDAGKFVNYIICNDKPTLLWVVQQGAIEMHAWLATYHAINRPDIAVLDLDPMPGVSFPEVVEAALLLRAALAEFGLTGYPKTSGAEGLHIFIPVEPEYTHREVARAMGYVTRFIASVFPKATVERVVEKRGPRVYLDFLQNGYGKTMAFPYSVRPVPGALVSTPLDWDELEHRSWQPRDFNITTVPSRLNARGEVWQGFDRKQSLKTLIFTMSKHLLSR</sequence>